<name>A0A1F5YT28_9BACT</name>
<accession>A0A1F5YT28</accession>
<dbReference type="CDD" id="cd07438">
    <property type="entry name" value="PHP_HisPPase_AMP"/>
    <property type="match status" value="1"/>
</dbReference>
<sequence length="302" mass="33267">MAGPAYKYDLHVHTTASDGGYGPAEVVHLAAGRGLRAIAVTDHDTTASLSAAAEAGALQDLRVIHGVELTTLDRYHILGYFVQEGEHELSRYLAGLKILSRAHMQGVLSRLRPKGLNVTVEELECRTGEGIPNMSHLLDLMHKNGVLPEIQFDSPSAIEFFGDPDYLVNFFREFARTRPFTDVPGAVRLIREAGGVPVWAHPGQADPAEVERLKGCGLEGLEVTTPKHDSATREYLDRLCRELDLIPTGGTDYHGRMFDSIEKGRQLGTCGVGEHVLDRLRECADRIRERPKPARRESRDAG</sequence>
<proteinExistence type="predicted"/>
<dbReference type="InterPro" id="IPR016195">
    <property type="entry name" value="Pol/histidinol_Pase-like"/>
</dbReference>
<evidence type="ECO:0000313" key="2">
    <source>
        <dbReference type="EMBL" id="OGG03256.1"/>
    </source>
</evidence>
<dbReference type="Gene3D" id="1.10.150.650">
    <property type="match status" value="1"/>
</dbReference>
<dbReference type="Gene3D" id="3.20.20.140">
    <property type="entry name" value="Metal-dependent hydrolases"/>
    <property type="match status" value="1"/>
</dbReference>
<dbReference type="EMBL" id="MFIX01000154">
    <property type="protein sequence ID" value="OGG03256.1"/>
    <property type="molecule type" value="Genomic_DNA"/>
</dbReference>
<dbReference type="Pfam" id="PF02811">
    <property type="entry name" value="PHP"/>
    <property type="match status" value="1"/>
</dbReference>
<dbReference type="STRING" id="1817867.A3F83_04145"/>
<protein>
    <recommendedName>
        <fullName evidence="1">Polymerase/histidinol phosphatase N-terminal domain-containing protein</fullName>
    </recommendedName>
</protein>
<dbReference type="GO" id="GO:0035312">
    <property type="term" value="F:5'-3' DNA exonuclease activity"/>
    <property type="evidence" value="ECO:0007669"/>
    <property type="project" value="TreeGrafter"/>
</dbReference>
<comment type="caution">
    <text evidence="2">The sequence shown here is derived from an EMBL/GenBank/DDBJ whole genome shotgun (WGS) entry which is preliminary data.</text>
</comment>
<dbReference type="Proteomes" id="UP000179129">
    <property type="component" value="Unassembled WGS sequence"/>
</dbReference>
<reference evidence="2 3" key="1">
    <citation type="journal article" date="2016" name="Nat. Commun.">
        <title>Thousands of microbial genomes shed light on interconnected biogeochemical processes in an aquifer system.</title>
        <authorList>
            <person name="Anantharaman K."/>
            <person name="Brown C.T."/>
            <person name="Hug L.A."/>
            <person name="Sharon I."/>
            <person name="Castelle C.J."/>
            <person name="Probst A.J."/>
            <person name="Thomas B.C."/>
            <person name="Singh A."/>
            <person name="Wilkins M.J."/>
            <person name="Karaoz U."/>
            <person name="Brodie E.L."/>
            <person name="Williams K.H."/>
            <person name="Hubbard S.S."/>
            <person name="Banfield J.F."/>
        </authorList>
    </citation>
    <scope>NUCLEOTIDE SEQUENCE [LARGE SCALE GENOMIC DNA]</scope>
</reference>
<dbReference type="PANTHER" id="PTHR42924:SF3">
    <property type="entry name" value="POLYMERASE_HISTIDINOL PHOSPHATASE N-TERMINAL DOMAIN-CONTAINING PROTEIN"/>
    <property type="match status" value="1"/>
</dbReference>
<dbReference type="InterPro" id="IPR003141">
    <property type="entry name" value="Pol/His_phosphatase_N"/>
</dbReference>
<gene>
    <name evidence="2" type="ORF">A3F83_04145</name>
</gene>
<dbReference type="GO" id="GO:0004534">
    <property type="term" value="F:5'-3' RNA exonuclease activity"/>
    <property type="evidence" value="ECO:0007669"/>
    <property type="project" value="TreeGrafter"/>
</dbReference>
<dbReference type="InterPro" id="IPR052018">
    <property type="entry name" value="PHP_domain"/>
</dbReference>
<organism evidence="2 3">
    <name type="scientific">Candidatus Glassbacteria bacterium RIFCSPLOWO2_12_FULL_58_11</name>
    <dbReference type="NCBI Taxonomy" id="1817867"/>
    <lineage>
        <taxon>Bacteria</taxon>
        <taxon>Candidatus Glassiibacteriota</taxon>
    </lineage>
</organism>
<dbReference type="PANTHER" id="PTHR42924">
    <property type="entry name" value="EXONUCLEASE"/>
    <property type="match status" value="1"/>
</dbReference>
<evidence type="ECO:0000313" key="3">
    <source>
        <dbReference type="Proteomes" id="UP000179129"/>
    </source>
</evidence>
<dbReference type="SUPFAM" id="SSF89550">
    <property type="entry name" value="PHP domain-like"/>
    <property type="match status" value="1"/>
</dbReference>
<dbReference type="SMART" id="SM00481">
    <property type="entry name" value="POLIIIAc"/>
    <property type="match status" value="1"/>
</dbReference>
<feature type="domain" description="Polymerase/histidinol phosphatase N-terminal" evidence="1">
    <location>
        <begin position="8"/>
        <end position="73"/>
    </location>
</feature>
<evidence type="ECO:0000259" key="1">
    <source>
        <dbReference type="SMART" id="SM00481"/>
    </source>
</evidence>
<dbReference type="AlphaFoldDB" id="A0A1F5YT28"/>
<dbReference type="InterPro" id="IPR004013">
    <property type="entry name" value="PHP_dom"/>
</dbReference>